<accession>A0A1E7FNG1</accession>
<sequence length="223" mass="25824">MASLHVTYKDQREDDRYLFYELNSLIAIDRSDGERRNTTTSTHTPDVALSSSLERNAQQRRHEEIVRLQKEKEVVLKHSNNNSNKSTMMMNRMLNMTLCSDKCENYENCKSYITPINVCYSSSILFPNDISWSGKDIHDTIICQTLIRNIYDTDNGTCRRQDDNNDNKFLIPLNECVGPFGVPRPWGTFRLAIRNNGKDKDGDYHSNADLLTTKSCYVMMMEI</sequence>
<dbReference type="OrthoDB" id="204571at2759"/>
<evidence type="ECO:0000256" key="1">
    <source>
        <dbReference type="SAM" id="MobiDB-lite"/>
    </source>
</evidence>
<protein>
    <submittedName>
        <fullName evidence="2">Uncharacterized protein</fullName>
    </submittedName>
</protein>
<dbReference type="Proteomes" id="UP000095751">
    <property type="component" value="Unassembled WGS sequence"/>
</dbReference>
<proteinExistence type="predicted"/>
<gene>
    <name evidence="2" type="ORF">FRACYDRAFT_235755</name>
</gene>
<evidence type="ECO:0000313" key="3">
    <source>
        <dbReference type="Proteomes" id="UP000095751"/>
    </source>
</evidence>
<dbReference type="AlphaFoldDB" id="A0A1E7FNG1"/>
<evidence type="ECO:0000313" key="2">
    <source>
        <dbReference type="EMBL" id="OEU19700.1"/>
    </source>
</evidence>
<name>A0A1E7FNG1_9STRA</name>
<feature type="region of interest" description="Disordered" evidence="1">
    <location>
        <begin position="33"/>
        <end position="59"/>
    </location>
</feature>
<keyword evidence="3" id="KW-1185">Reference proteome</keyword>
<organism evidence="2 3">
    <name type="scientific">Fragilariopsis cylindrus CCMP1102</name>
    <dbReference type="NCBI Taxonomy" id="635003"/>
    <lineage>
        <taxon>Eukaryota</taxon>
        <taxon>Sar</taxon>
        <taxon>Stramenopiles</taxon>
        <taxon>Ochrophyta</taxon>
        <taxon>Bacillariophyta</taxon>
        <taxon>Bacillariophyceae</taxon>
        <taxon>Bacillariophycidae</taxon>
        <taxon>Bacillariales</taxon>
        <taxon>Bacillariaceae</taxon>
        <taxon>Fragilariopsis</taxon>
    </lineage>
</organism>
<dbReference type="InParanoid" id="A0A1E7FNG1"/>
<dbReference type="EMBL" id="KV784355">
    <property type="protein sequence ID" value="OEU19700.1"/>
    <property type="molecule type" value="Genomic_DNA"/>
</dbReference>
<reference evidence="2 3" key="1">
    <citation type="submission" date="2016-09" db="EMBL/GenBank/DDBJ databases">
        <title>Extensive genetic diversity and differential bi-allelic expression allows diatom success in the polar Southern Ocean.</title>
        <authorList>
            <consortium name="DOE Joint Genome Institute"/>
            <person name="Mock T."/>
            <person name="Otillar R.P."/>
            <person name="Strauss J."/>
            <person name="Dupont C."/>
            <person name="Frickenhaus S."/>
            <person name="Maumus F."/>
            <person name="Mcmullan M."/>
            <person name="Sanges R."/>
            <person name="Schmutz J."/>
            <person name="Toseland A."/>
            <person name="Valas R."/>
            <person name="Veluchamy A."/>
            <person name="Ward B.J."/>
            <person name="Allen A."/>
            <person name="Barry K."/>
            <person name="Falciatore A."/>
            <person name="Ferrante M."/>
            <person name="Fortunato A.E."/>
            <person name="Gloeckner G."/>
            <person name="Gruber A."/>
            <person name="Hipkin R."/>
            <person name="Janech M."/>
            <person name="Kroth P."/>
            <person name="Leese F."/>
            <person name="Lindquist E."/>
            <person name="Lyon B.R."/>
            <person name="Martin J."/>
            <person name="Mayer C."/>
            <person name="Parker M."/>
            <person name="Quesneville H."/>
            <person name="Raymond J."/>
            <person name="Uhlig C."/>
            <person name="Valentin K.U."/>
            <person name="Worden A.Z."/>
            <person name="Armbrust E.V."/>
            <person name="Bowler C."/>
            <person name="Green B."/>
            <person name="Moulton V."/>
            <person name="Van Oosterhout C."/>
            <person name="Grigoriev I."/>
        </authorList>
    </citation>
    <scope>NUCLEOTIDE SEQUENCE [LARGE SCALE GENOMIC DNA]</scope>
    <source>
        <strain evidence="2 3">CCMP1102</strain>
    </source>
</reference>
<dbReference type="KEGG" id="fcy:FRACYDRAFT_235755"/>
<feature type="compositionally biased region" description="Polar residues" evidence="1">
    <location>
        <begin position="38"/>
        <end position="56"/>
    </location>
</feature>